<accession>A0A2W1BHE7</accession>
<dbReference type="Gene3D" id="1.10.238.10">
    <property type="entry name" value="EF-hand"/>
    <property type="match status" value="1"/>
</dbReference>
<dbReference type="InterPro" id="IPR050403">
    <property type="entry name" value="Myosin_RLC"/>
</dbReference>
<dbReference type="InterPro" id="IPR018247">
    <property type="entry name" value="EF_Hand_1_Ca_BS"/>
</dbReference>
<dbReference type="InterPro" id="IPR002048">
    <property type="entry name" value="EF_hand_dom"/>
</dbReference>
<dbReference type="SMART" id="SM00054">
    <property type="entry name" value="EFh"/>
    <property type="match status" value="1"/>
</dbReference>
<keyword evidence="2" id="KW-0106">Calcium</keyword>
<keyword evidence="6" id="KW-1185">Reference proteome</keyword>
<dbReference type="GO" id="GO:0005509">
    <property type="term" value="F:calcium ion binding"/>
    <property type="evidence" value="ECO:0007669"/>
    <property type="project" value="InterPro"/>
</dbReference>
<dbReference type="AlphaFoldDB" id="A0A2W1BHE7"/>
<evidence type="ECO:0000313" key="6">
    <source>
        <dbReference type="Proteomes" id="UP000249218"/>
    </source>
</evidence>
<gene>
    <name evidence="5" type="primary">HaOG211673</name>
    <name evidence="5" type="ORF">B5X24_HaOG211673</name>
</gene>
<dbReference type="FunFam" id="1.10.238.10:FF:000178">
    <property type="entry name" value="Calmodulin-2 A"/>
    <property type="match status" value="1"/>
</dbReference>
<keyword evidence="1" id="KW-0677">Repeat</keyword>
<dbReference type="GO" id="GO:0043226">
    <property type="term" value="C:organelle"/>
    <property type="evidence" value="ECO:0007669"/>
    <property type="project" value="UniProtKB-ARBA"/>
</dbReference>
<evidence type="ECO:0000313" key="5">
    <source>
        <dbReference type="EMBL" id="PZC72246.1"/>
    </source>
</evidence>
<dbReference type="PROSITE" id="PS00018">
    <property type="entry name" value="EF_HAND_1"/>
    <property type="match status" value="1"/>
</dbReference>
<feature type="region of interest" description="Disordered" evidence="3">
    <location>
        <begin position="1"/>
        <end position="30"/>
    </location>
</feature>
<evidence type="ECO:0000256" key="3">
    <source>
        <dbReference type="SAM" id="MobiDB-lite"/>
    </source>
</evidence>
<feature type="compositionally biased region" description="Basic residues" evidence="3">
    <location>
        <begin position="10"/>
        <end position="22"/>
    </location>
</feature>
<sequence>MAEQDTNGAAKRRGSKGERRRSRPDDAKDEIKKFKENLLQSLTPGDSIISENGNDLTVPQQPRSRSASKAREALCLPANVQAELDDNKIFELKEAFLLFDMDGDGCIDFSDLRATLVSLGDKIDENAIRNMLAEAPNPLDFDGFVNLLGYRTLELDSEETLLSALSRWDKNNSGLISEERYVFLNII</sequence>
<dbReference type="SUPFAM" id="SSF47473">
    <property type="entry name" value="EF-hand"/>
    <property type="match status" value="1"/>
</dbReference>
<evidence type="ECO:0000256" key="2">
    <source>
        <dbReference type="ARBA" id="ARBA00022837"/>
    </source>
</evidence>
<feature type="domain" description="EF-hand" evidence="4">
    <location>
        <begin position="87"/>
        <end position="122"/>
    </location>
</feature>
<dbReference type="Pfam" id="PF00036">
    <property type="entry name" value="EF-hand_1"/>
    <property type="match status" value="1"/>
</dbReference>
<name>A0A2W1BHE7_HELAM</name>
<feature type="region of interest" description="Disordered" evidence="3">
    <location>
        <begin position="42"/>
        <end position="69"/>
    </location>
</feature>
<evidence type="ECO:0000256" key="1">
    <source>
        <dbReference type="ARBA" id="ARBA00022737"/>
    </source>
</evidence>
<protein>
    <recommendedName>
        <fullName evidence="4">EF-hand domain-containing protein</fullName>
    </recommendedName>
</protein>
<dbReference type="InterPro" id="IPR011992">
    <property type="entry name" value="EF-hand-dom_pair"/>
</dbReference>
<feature type="compositionally biased region" description="Polar residues" evidence="3">
    <location>
        <begin position="42"/>
        <end position="67"/>
    </location>
</feature>
<reference evidence="5 6" key="1">
    <citation type="journal article" date="2017" name="BMC Biol.">
        <title>Genomic innovations, transcriptional plasticity and gene loss underlying the evolution and divergence of two highly polyphagous and invasive Helicoverpa pest species.</title>
        <authorList>
            <person name="Pearce S.L."/>
            <person name="Clarke D.F."/>
            <person name="East P.D."/>
            <person name="Elfekih S."/>
            <person name="Gordon K.H."/>
            <person name="Jermiin L.S."/>
            <person name="McGaughran A."/>
            <person name="Oakeshott J.G."/>
            <person name="Papanikolaou A."/>
            <person name="Perera O.P."/>
            <person name="Rane R.V."/>
            <person name="Richards S."/>
            <person name="Tay W.T."/>
            <person name="Walsh T.K."/>
            <person name="Anderson A."/>
            <person name="Anderson C.J."/>
            <person name="Asgari S."/>
            <person name="Board P.G."/>
            <person name="Bretschneider A."/>
            <person name="Campbell P.M."/>
            <person name="Chertemps T."/>
            <person name="Christeller J.T."/>
            <person name="Coppin C.W."/>
            <person name="Downes S.J."/>
            <person name="Duan G."/>
            <person name="Farnsworth C.A."/>
            <person name="Good R.T."/>
            <person name="Han L.B."/>
            <person name="Han Y.C."/>
            <person name="Hatje K."/>
            <person name="Horne I."/>
            <person name="Huang Y.P."/>
            <person name="Hughes D.S."/>
            <person name="Jacquin-Joly E."/>
            <person name="James W."/>
            <person name="Jhangiani S."/>
            <person name="Kollmar M."/>
            <person name="Kuwar S.S."/>
            <person name="Li S."/>
            <person name="Liu N.Y."/>
            <person name="Maibeche M.T."/>
            <person name="Miller J.R."/>
            <person name="Montagne N."/>
            <person name="Perry T."/>
            <person name="Qu J."/>
            <person name="Song S.V."/>
            <person name="Sutton G.G."/>
            <person name="Vogel H."/>
            <person name="Walenz B.P."/>
            <person name="Xu W."/>
            <person name="Zhang H.J."/>
            <person name="Zou Z."/>
            <person name="Batterham P."/>
            <person name="Edwards O.R."/>
            <person name="Feyereisen R."/>
            <person name="Gibbs R.A."/>
            <person name="Heckel D.G."/>
            <person name="McGrath A."/>
            <person name="Robin C."/>
            <person name="Scherer S.E."/>
            <person name="Worley K.C."/>
            <person name="Wu Y.D."/>
        </authorList>
    </citation>
    <scope>NUCLEOTIDE SEQUENCE [LARGE SCALE GENOMIC DNA]</scope>
    <source>
        <strain evidence="5">Harm_GR_Male_#8</strain>
        <tissue evidence="5">Whole organism</tissue>
    </source>
</reference>
<dbReference type="PROSITE" id="PS50222">
    <property type="entry name" value="EF_HAND_2"/>
    <property type="match status" value="1"/>
</dbReference>
<dbReference type="Proteomes" id="UP000249218">
    <property type="component" value="Unassembled WGS sequence"/>
</dbReference>
<evidence type="ECO:0000259" key="4">
    <source>
        <dbReference type="PROSITE" id="PS50222"/>
    </source>
</evidence>
<organism evidence="5 6">
    <name type="scientific">Helicoverpa armigera</name>
    <name type="common">Cotton bollworm</name>
    <name type="synonym">Heliothis armigera</name>
    <dbReference type="NCBI Taxonomy" id="29058"/>
    <lineage>
        <taxon>Eukaryota</taxon>
        <taxon>Metazoa</taxon>
        <taxon>Ecdysozoa</taxon>
        <taxon>Arthropoda</taxon>
        <taxon>Hexapoda</taxon>
        <taxon>Insecta</taxon>
        <taxon>Pterygota</taxon>
        <taxon>Neoptera</taxon>
        <taxon>Endopterygota</taxon>
        <taxon>Lepidoptera</taxon>
        <taxon>Glossata</taxon>
        <taxon>Ditrysia</taxon>
        <taxon>Noctuoidea</taxon>
        <taxon>Noctuidae</taxon>
        <taxon>Heliothinae</taxon>
        <taxon>Helicoverpa</taxon>
    </lineage>
</organism>
<dbReference type="EMBL" id="KZ150206">
    <property type="protein sequence ID" value="PZC72246.1"/>
    <property type="molecule type" value="Genomic_DNA"/>
</dbReference>
<dbReference type="PANTHER" id="PTHR23049">
    <property type="entry name" value="MYOSIN REGULATORY LIGHT CHAIN 2"/>
    <property type="match status" value="1"/>
</dbReference>
<proteinExistence type="predicted"/>
<dbReference type="CDD" id="cd00051">
    <property type="entry name" value="EFh"/>
    <property type="match status" value="1"/>
</dbReference>
<dbReference type="OrthoDB" id="429467at2759"/>